<dbReference type="InterPro" id="IPR001304">
    <property type="entry name" value="C-type_lectin-like"/>
</dbReference>
<feature type="coiled-coil region" evidence="3">
    <location>
        <begin position="530"/>
        <end position="629"/>
    </location>
</feature>
<keyword evidence="5" id="KW-1133">Transmembrane helix</keyword>
<dbReference type="CDD" id="cd00037">
    <property type="entry name" value="CLECT"/>
    <property type="match status" value="1"/>
</dbReference>
<dbReference type="PROSITE" id="PS00615">
    <property type="entry name" value="C_TYPE_LECTIN_1"/>
    <property type="match status" value="1"/>
</dbReference>
<evidence type="ECO:0000256" key="3">
    <source>
        <dbReference type="SAM" id="Coils"/>
    </source>
</evidence>
<dbReference type="EMBL" id="GG666664">
    <property type="protein sequence ID" value="EEN44941.1"/>
    <property type="molecule type" value="Genomic_DNA"/>
</dbReference>
<evidence type="ECO:0000256" key="1">
    <source>
        <dbReference type="ARBA" id="ARBA00022734"/>
    </source>
</evidence>
<feature type="domain" description="C-type lectin" evidence="6">
    <location>
        <begin position="284"/>
        <end position="407"/>
    </location>
</feature>
<proteinExistence type="predicted"/>
<dbReference type="PANTHER" id="PTHR22799">
    <property type="entry name" value="TETRANECTIN-RELATED"/>
    <property type="match status" value="1"/>
</dbReference>
<dbReference type="Gene3D" id="3.10.100.10">
    <property type="entry name" value="Mannose-Binding Protein A, subunit A"/>
    <property type="match status" value="1"/>
</dbReference>
<evidence type="ECO:0000256" key="4">
    <source>
        <dbReference type="SAM" id="MobiDB-lite"/>
    </source>
</evidence>
<dbReference type="PANTHER" id="PTHR22799:SF6">
    <property type="entry name" value="C-TYPE LECTIN DOMAIN FAMILY 4 MEMBER M-LIKE"/>
    <property type="match status" value="1"/>
</dbReference>
<dbReference type="InterPro" id="IPR016187">
    <property type="entry name" value="CTDL_fold"/>
</dbReference>
<keyword evidence="1" id="KW-0430">Lectin</keyword>
<dbReference type="InterPro" id="IPR051663">
    <property type="entry name" value="CLec_Tetranectin-domain"/>
</dbReference>
<dbReference type="InParanoid" id="C3ZR68"/>
<dbReference type="SMART" id="SM00034">
    <property type="entry name" value="CLECT"/>
    <property type="match status" value="1"/>
</dbReference>
<dbReference type="Gene3D" id="1.20.1480.30">
    <property type="entry name" value="Designed four-helix bundle protein"/>
    <property type="match status" value="3"/>
</dbReference>
<dbReference type="InterPro" id="IPR016186">
    <property type="entry name" value="C-type_lectin-like/link_sf"/>
</dbReference>
<reference evidence="7" key="1">
    <citation type="journal article" date="2008" name="Nature">
        <title>The amphioxus genome and the evolution of the chordate karyotype.</title>
        <authorList>
            <consortium name="US DOE Joint Genome Institute (JGI-PGF)"/>
            <person name="Putnam N.H."/>
            <person name="Butts T."/>
            <person name="Ferrier D.E.K."/>
            <person name="Furlong R.F."/>
            <person name="Hellsten U."/>
            <person name="Kawashima T."/>
            <person name="Robinson-Rechavi M."/>
            <person name="Shoguchi E."/>
            <person name="Terry A."/>
            <person name="Yu J.-K."/>
            <person name="Benito-Gutierrez E.L."/>
            <person name="Dubchak I."/>
            <person name="Garcia-Fernandez J."/>
            <person name="Gibson-Brown J.J."/>
            <person name="Grigoriev I.V."/>
            <person name="Horton A.C."/>
            <person name="de Jong P.J."/>
            <person name="Jurka J."/>
            <person name="Kapitonov V.V."/>
            <person name="Kohara Y."/>
            <person name="Kuroki Y."/>
            <person name="Lindquist E."/>
            <person name="Lucas S."/>
            <person name="Osoegawa K."/>
            <person name="Pennacchio L.A."/>
            <person name="Salamov A.A."/>
            <person name="Satou Y."/>
            <person name="Sauka-Spengler T."/>
            <person name="Schmutz J."/>
            <person name="Shin-I T."/>
            <person name="Toyoda A."/>
            <person name="Bronner-Fraser M."/>
            <person name="Fujiyama A."/>
            <person name="Holland L.Z."/>
            <person name="Holland P.W.H."/>
            <person name="Satoh N."/>
            <person name="Rokhsar D.S."/>
        </authorList>
    </citation>
    <scope>NUCLEOTIDE SEQUENCE [LARGE SCALE GENOMIC DNA]</scope>
    <source>
        <strain evidence="7">S238N-H82</strain>
        <tissue evidence="7">Testes</tissue>
    </source>
</reference>
<evidence type="ECO:0000256" key="5">
    <source>
        <dbReference type="SAM" id="Phobius"/>
    </source>
</evidence>
<dbReference type="PROSITE" id="PS50041">
    <property type="entry name" value="C_TYPE_LECTIN_2"/>
    <property type="match status" value="1"/>
</dbReference>
<protein>
    <recommendedName>
        <fullName evidence="6">C-type lectin domain-containing protein</fullName>
    </recommendedName>
</protein>
<evidence type="ECO:0000313" key="7">
    <source>
        <dbReference type="EMBL" id="EEN44941.1"/>
    </source>
</evidence>
<evidence type="ECO:0000256" key="2">
    <source>
        <dbReference type="ARBA" id="ARBA00023157"/>
    </source>
</evidence>
<organism>
    <name type="scientific">Branchiostoma floridae</name>
    <name type="common">Florida lancelet</name>
    <name type="synonym">Amphioxus</name>
    <dbReference type="NCBI Taxonomy" id="7739"/>
    <lineage>
        <taxon>Eukaryota</taxon>
        <taxon>Metazoa</taxon>
        <taxon>Chordata</taxon>
        <taxon>Cephalochordata</taxon>
        <taxon>Leptocardii</taxon>
        <taxon>Amphioxiformes</taxon>
        <taxon>Branchiostomatidae</taxon>
        <taxon>Branchiostoma</taxon>
    </lineage>
</organism>
<feature type="transmembrane region" description="Helical" evidence="5">
    <location>
        <begin position="97"/>
        <end position="118"/>
    </location>
</feature>
<dbReference type="SUPFAM" id="SSF56436">
    <property type="entry name" value="C-type lectin-like"/>
    <property type="match status" value="1"/>
</dbReference>
<evidence type="ECO:0000259" key="6">
    <source>
        <dbReference type="PROSITE" id="PS50041"/>
    </source>
</evidence>
<dbReference type="Pfam" id="PF00059">
    <property type="entry name" value="Lectin_C"/>
    <property type="match status" value="1"/>
</dbReference>
<keyword evidence="5" id="KW-0812">Transmembrane</keyword>
<accession>C3ZR68</accession>
<keyword evidence="3" id="KW-0175">Coiled coil</keyword>
<dbReference type="FunFam" id="3.10.100.10:FF:000103">
    <property type="entry name" value="Uncharacterized protein"/>
    <property type="match status" value="1"/>
</dbReference>
<gene>
    <name evidence="7" type="ORF">BRAFLDRAFT_89119</name>
</gene>
<feature type="coiled-coil region" evidence="3">
    <location>
        <begin position="184"/>
        <end position="273"/>
    </location>
</feature>
<sequence>MYEQAEPVRSPFPRPDSGQTSGPPPHTPPVHQGGSRGRGRHGNGASDKLQEDQEASSHTYEEAEAVKRHATYTSADRTYPGKASGRRALCSSMRSRLGYMAAGIVVLLSLVAVGFAPLTVMNKEEINQLSTTVEALKRDQDVMRQVSNTVDALKRDQDDISTTVNALKHDQHDMRQLSTTVDALKRDQDDMRQLATTVEALKRDQDDMRQLATTVEALKRDQDDMRQLATTVEALKRDQDDMRQLATTVDALKRDLESQTLALQQRLQEMSKTLLSCPKGYAVFRGICYKAFNTPKSFSDAAAACGEDGGTLAMPRDAGTNAFLLVSLYTSGSDDVDFCQFWIGLHDRREKGGFEWVDGSALGTYNSWGPEEPNNSGGKEDCISYVVAWKGKWNDAPCDSLFYYICQVVPGTTPMQQTDFQARADAAASVPNPMYVSRAGSTSAPMQQPQTDWRSIADAAASIPNALYVSRADRMYQSEASGRGALCSFIRSHQSCIAAGIAVLLSLVAVGLAPLMFINKEGVSELFTVLKRDQDVIRQLSTTVDALKRDQDDIRQLSTAVDALKRDQDVIRQLSTTVDALKRDQDDMSTTVDALKRDRDDMSATVDALKRDQDNMRQLSATVDALQCDQDDMRQLSTAVGALKRDQDDMPTTVDALKRNLTGERSRVTTLEQRFREIR</sequence>
<dbReference type="eggNOG" id="KOG4297">
    <property type="taxonomic scope" value="Eukaryota"/>
</dbReference>
<keyword evidence="5" id="KW-0472">Membrane</keyword>
<dbReference type="InterPro" id="IPR018378">
    <property type="entry name" value="C-type_lectin_CS"/>
</dbReference>
<name>C3ZR68_BRAFL</name>
<dbReference type="AlphaFoldDB" id="C3ZR68"/>
<keyword evidence="2" id="KW-1015">Disulfide bond</keyword>
<dbReference type="GO" id="GO:0030246">
    <property type="term" value="F:carbohydrate binding"/>
    <property type="evidence" value="ECO:0007669"/>
    <property type="project" value="UniProtKB-KW"/>
</dbReference>
<feature type="region of interest" description="Disordered" evidence="4">
    <location>
        <begin position="1"/>
        <end position="86"/>
    </location>
</feature>